<accession>A0A368TU10</accession>
<comment type="similarity">
    <text evidence="1">Belongs to the leucine-binding protein family.</text>
</comment>
<keyword evidence="6" id="KW-1185">Reference proteome</keyword>
<dbReference type="Proteomes" id="UP000252405">
    <property type="component" value="Unassembled WGS sequence"/>
</dbReference>
<dbReference type="Gene3D" id="3.40.50.2300">
    <property type="match status" value="2"/>
</dbReference>
<evidence type="ECO:0000256" key="1">
    <source>
        <dbReference type="ARBA" id="ARBA00010062"/>
    </source>
</evidence>
<dbReference type="AlphaFoldDB" id="A0A368TU10"/>
<evidence type="ECO:0000313" key="5">
    <source>
        <dbReference type="EMBL" id="RCV88184.1"/>
    </source>
</evidence>
<dbReference type="SUPFAM" id="SSF53822">
    <property type="entry name" value="Periplasmic binding protein-like I"/>
    <property type="match status" value="1"/>
</dbReference>
<dbReference type="InterPro" id="IPR028081">
    <property type="entry name" value="Leu-bd"/>
</dbReference>
<evidence type="ECO:0000256" key="3">
    <source>
        <dbReference type="SAM" id="SignalP"/>
    </source>
</evidence>
<dbReference type="EMBL" id="QPII01000011">
    <property type="protein sequence ID" value="RCV88184.1"/>
    <property type="molecule type" value="Genomic_DNA"/>
</dbReference>
<organism evidence="5 6">
    <name type="scientific">Billgrantia montanilacus</name>
    <dbReference type="NCBI Taxonomy" id="2282305"/>
    <lineage>
        <taxon>Bacteria</taxon>
        <taxon>Pseudomonadati</taxon>
        <taxon>Pseudomonadota</taxon>
        <taxon>Gammaproteobacteria</taxon>
        <taxon>Oceanospirillales</taxon>
        <taxon>Halomonadaceae</taxon>
        <taxon>Billgrantia</taxon>
    </lineage>
</organism>
<evidence type="ECO:0000313" key="6">
    <source>
        <dbReference type="Proteomes" id="UP000252405"/>
    </source>
</evidence>
<proteinExistence type="inferred from homology"/>
<evidence type="ECO:0000256" key="2">
    <source>
        <dbReference type="ARBA" id="ARBA00022729"/>
    </source>
</evidence>
<dbReference type="PANTHER" id="PTHR30483">
    <property type="entry name" value="LEUCINE-SPECIFIC-BINDING PROTEIN"/>
    <property type="match status" value="1"/>
</dbReference>
<comment type="caution">
    <text evidence="5">The sequence shown here is derived from an EMBL/GenBank/DDBJ whole genome shotgun (WGS) entry which is preliminary data.</text>
</comment>
<protein>
    <submittedName>
        <fullName evidence="5">Twin-arginine translocation pathway signal protein</fullName>
    </submittedName>
</protein>
<keyword evidence="2 3" id="KW-0732">Signal</keyword>
<feature type="domain" description="Leucine-binding protein" evidence="4">
    <location>
        <begin position="31"/>
        <end position="376"/>
    </location>
</feature>
<dbReference type="OrthoDB" id="9786833at2"/>
<sequence>MPSNPLARALLGIGACVALSLPAMADDLPESIRIGYAVSDTGPYAGGAGTTITPNYKLWVEEVNQAGGIRVGDRHLPIEVVAYDDRSSSEEAVRAVERLLNQDEVHFVLPPWGTALNLAVAPVLHRAGYPHLAVTAVSDRQQDLMDRWPRLFFFLSTSSHYAEGIVTMLEELRESGEIEGRVAMVNVADQFGIELANAARVLLQEADFDVVYSQSYPPGTQDMQGIINSARQRDPEAFLAFSYPPETIAITDQAQTLGFNPPLFYTAVGTAFPLFKNRFDDNVEGVLGIGGVDTDSEVMVDYIERHTDMTGQAPDLWASAPTYASLQVLQQAIERASSLDHEQVVAEMENGTFDTVLGEITLDGRAYWEGWQVGQWQNGVFRAIGPSDREGAAEIVLPKPDWR</sequence>
<gene>
    <name evidence="5" type="ORF">DU505_14595</name>
</gene>
<dbReference type="CDD" id="cd06338">
    <property type="entry name" value="PBP1_ABC_ligand_binding-like"/>
    <property type="match status" value="1"/>
</dbReference>
<evidence type="ECO:0000259" key="4">
    <source>
        <dbReference type="Pfam" id="PF13458"/>
    </source>
</evidence>
<feature type="signal peptide" evidence="3">
    <location>
        <begin position="1"/>
        <end position="25"/>
    </location>
</feature>
<reference evidence="5 6" key="1">
    <citation type="submission" date="2018-07" db="EMBL/GenBank/DDBJ databases">
        <title>Halomonas montanilacus sp. nov., isolated from Lake Pengyan on Tibetan Plateau.</title>
        <authorList>
            <person name="Lu H."/>
            <person name="Xing P."/>
            <person name="Wu Q."/>
        </authorList>
    </citation>
    <scope>NUCLEOTIDE SEQUENCE [LARGE SCALE GENOMIC DNA]</scope>
    <source>
        <strain evidence="5 6">PYC7W</strain>
    </source>
</reference>
<dbReference type="PANTHER" id="PTHR30483:SF37">
    <property type="entry name" value="ABC TRANSPORTER SUBSTRATE-BINDING PROTEIN"/>
    <property type="match status" value="1"/>
</dbReference>
<name>A0A368TU10_9GAMM</name>
<feature type="chain" id="PRO_5016613761" evidence="3">
    <location>
        <begin position="26"/>
        <end position="403"/>
    </location>
</feature>
<dbReference type="InterPro" id="IPR051010">
    <property type="entry name" value="BCAA_transport"/>
</dbReference>
<dbReference type="Pfam" id="PF13458">
    <property type="entry name" value="Peripla_BP_6"/>
    <property type="match status" value="1"/>
</dbReference>
<dbReference type="InterPro" id="IPR028082">
    <property type="entry name" value="Peripla_BP_I"/>
</dbReference>
<dbReference type="RefSeq" id="WP_114479726.1">
    <property type="nucleotide sequence ID" value="NZ_QPII01000011.1"/>
</dbReference>